<dbReference type="EMBL" id="ML170360">
    <property type="protein sequence ID" value="TDL14284.1"/>
    <property type="molecule type" value="Genomic_DNA"/>
</dbReference>
<evidence type="ECO:0000313" key="4">
    <source>
        <dbReference type="Proteomes" id="UP000294933"/>
    </source>
</evidence>
<dbReference type="VEuPathDB" id="FungiDB:BD410DRAFT_846179"/>
<feature type="compositionally biased region" description="Polar residues" evidence="1">
    <location>
        <begin position="11"/>
        <end position="23"/>
    </location>
</feature>
<sequence length="181" mass="20024">MLKKMLELKRSQSFAPQTPNTANPEEGPRHVEEDALPSSQQSQFSHAEDDDTNPFFPPNLPVMSSSPVVPIEGQQGFPIYVSSSPLPPPNPFAPAQRVFLQQEQEDNIEFFINHPDPDPVVRHLPGPWYAITRGTEPGVVRGWDTTSPRVTGAAVFSRHDSELEAYLTYIRALRAGLAGPV</sequence>
<feature type="region of interest" description="Disordered" evidence="1">
    <location>
        <begin position="1"/>
        <end position="59"/>
    </location>
</feature>
<dbReference type="STRING" id="50990.A0A4Y7PFS5"/>
<accession>A0A4Y7PFS5</accession>
<proteinExistence type="predicted"/>
<keyword evidence="4" id="KW-1185">Reference proteome</keyword>
<reference evidence="3 4" key="1">
    <citation type="submission" date="2018-06" db="EMBL/GenBank/DDBJ databases">
        <title>A transcriptomic atlas of mushroom development highlights an independent origin of complex multicellularity.</title>
        <authorList>
            <consortium name="DOE Joint Genome Institute"/>
            <person name="Krizsan K."/>
            <person name="Almasi E."/>
            <person name="Merenyi Z."/>
            <person name="Sahu N."/>
            <person name="Viragh M."/>
            <person name="Koszo T."/>
            <person name="Mondo S."/>
            <person name="Kiss B."/>
            <person name="Balint B."/>
            <person name="Kues U."/>
            <person name="Barry K."/>
            <person name="Hegedus J.C."/>
            <person name="Henrissat B."/>
            <person name="Johnson J."/>
            <person name="Lipzen A."/>
            <person name="Ohm R."/>
            <person name="Nagy I."/>
            <person name="Pangilinan J."/>
            <person name="Yan J."/>
            <person name="Xiong Y."/>
            <person name="Grigoriev I.V."/>
            <person name="Hibbett D.S."/>
            <person name="Nagy L.G."/>
        </authorList>
    </citation>
    <scope>NUCLEOTIDE SEQUENCE [LARGE SCALE GENOMIC DNA]</scope>
    <source>
        <strain evidence="3 4">SZMC22713</strain>
    </source>
</reference>
<dbReference type="AlphaFoldDB" id="A0A4Y7PFS5"/>
<organism evidence="3 4">
    <name type="scientific">Rickenella mellea</name>
    <dbReference type="NCBI Taxonomy" id="50990"/>
    <lineage>
        <taxon>Eukaryota</taxon>
        <taxon>Fungi</taxon>
        <taxon>Dikarya</taxon>
        <taxon>Basidiomycota</taxon>
        <taxon>Agaricomycotina</taxon>
        <taxon>Agaricomycetes</taxon>
        <taxon>Hymenochaetales</taxon>
        <taxon>Rickenellaceae</taxon>
        <taxon>Rickenella</taxon>
    </lineage>
</organism>
<name>A0A4Y7PFS5_9AGAM</name>
<evidence type="ECO:0000259" key="2">
    <source>
        <dbReference type="Pfam" id="PF01693"/>
    </source>
</evidence>
<dbReference type="Proteomes" id="UP000294933">
    <property type="component" value="Unassembled WGS sequence"/>
</dbReference>
<dbReference type="Pfam" id="PF01693">
    <property type="entry name" value="Cauli_VI"/>
    <property type="match status" value="1"/>
</dbReference>
<dbReference type="OrthoDB" id="2685848at2759"/>
<protein>
    <recommendedName>
        <fullName evidence="2">Ribonuclease H1 N-terminal domain-containing protein</fullName>
    </recommendedName>
</protein>
<feature type="compositionally biased region" description="Basic and acidic residues" evidence="1">
    <location>
        <begin position="1"/>
        <end position="10"/>
    </location>
</feature>
<dbReference type="InterPro" id="IPR011320">
    <property type="entry name" value="RNase_H1_N"/>
</dbReference>
<feature type="domain" description="Ribonuclease H1 N-terminal" evidence="2">
    <location>
        <begin position="127"/>
        <end position="165"/>
    </location>
</feature>
<evidence type="ECO:0000313" key="3">
    <source>
        <dbReference type="EMBL" id="TDL14284.1"/>
    </source>
</evidence>
<evidence type="ECO:0000256" key="1">
    <source>
        <dbReference type="SAM" id="MobiDB-lite"/>
    </source>
</evidence>
<gene>
    <name evidence="3" type="ORF">BD410DRAFT_846179</name>
</gene>